<dbReference type="KEGG" id="odi:ODI_R2221"/>
<accession>A0A1C3JX46</accession>
<reference evidence="2 4" key="1">
    <citation type="submission" date="2016-06" db="EMBL/GenBank/DDBJ databases">
        <authorList>
            <person name="Kjaerup R.B."/>
            <person name="Dalgaard T.S."/>
            <person name="Juul-Madsen H.R."/>
        </authorList>
    </citation>
    <scope>NUCLEOTIDE SEQUENCE [LARGE SCALE GENOMIC DNA]</scope>
    <source>
        <strain evidence="2">Orrdi1</strain>
    </source>
</reference>
<protein>
    <recommendedName>
        <fullName evidence="1">ORC1/DEAH AAA+ ATPase domain-containing protein</fullName>
    </recommendedName>
</protein>
<evidence type="ECO:0000259" key="1">
    <source>
        <dbReference type="Pfam" id="PF13401"/>
    </source>
</evidence>
<dbReference type="GO" id="GO:0016887">
    <property type="term" value="F:ATP hydrolysis activity"/>
    <property type="evidence" value="ECO:0007669"/>
    <property type="project" value="InterPro"/>
</dbReference>
<dbReference type="Pfam" id="PF13401">
    <property type="entry name" value="AAA_22"/>
    <property type="match status" value="1"/>
</dbReference>
<evidence type="ECO:0000313" key="3">
    <source>
        <dbReference type="EMBL" id="SOE49641.1"/>
    </source>
</evidence>
<dbReference type="STRING" id="1851544.ODI_01223"/>
<dbReference type="InterPro" id="IPR027417">
    <property type="entry name" value="P-loop_NTPase"/>
</dbReference>
<dbReference type="RefSeq" id="WP_157929749.1">
    <property type="nucleotide sequence ID" value="NZ_LT907988.1"/>
</dbReference>
<feature type="domain" description="ORC1/DEAH AAA+ ATPase" evidence="1">
    <location>
        <begin position="194"/>
        <end position="329"/>
    </location>
</feature>
<evidence type="ECO:0000313" key="2">
    <source>
        <dbReference type="EMBL" id="SBT23841.1"/>
    </source>
</evidence>
<dbReference type="EMBL" id="LT907988">
    <property type="protein sequence ID" value="SOE49641.1"/>
    <property type="molecule type" value="Genomic_DNA"/>
</dbReference>
<dbReference type="InterPro" id="IPR049945">
    <property type="entry name" value="AAA_22"/>
</dbReference>
<organism evidence="2 4">
    <name type="scientific">Orrella dioscoreae</name>
    <dbReference type="NCBI Taxonomy" id="1851544"/>
    <lineage>
        <taxon>Bacteria</taxon>
        <taxon>Pseudomonadati</taxon>
        <taxon>Pseudomonadota</taxon>
        <taxon>Betaproteobacteria</taxon>
        <taxon>Burkholderiales</taxon>
        <taxon>Alcaligenaceae</taxon>
        <taxon>Orrella</taxon>
    </lineage>
</organism>
<dbReference type="AlphaFoldDB" id="A0A1C3JX46"/>
<reference evidence="3 4" key="2">
    <citation type="submission" date="2017-08" db="EMBL/GenBank/DDBJ databases">
        <authorList>
            <person name="de Groot N.N."/>
        </authorList>
    </citation>
    <scope>NUCLEOTIDE SEQUENCE [LARGE SCALE GENOMIC DNA]</scope>
    <source>
        <strain evidence="3">Orrdi1</strain>
    </source>
</reference>
<keyword evidence="4" id="KW-1185">Reference proteome</keyword>
<dbReference type="SUPFAM" id="SSF52540">
    <property type="entry name" value="P-loop containing nucleoside triphosphate hydrolases"/>
    <property type="match status" value="1"/>
</dbReference>
<proteinExistence type="predicted"/>
<gene>
    <name evidence="2" type="ORF">ODI_01223</name>
    <name evidence="3" type="ORF">ODI_R2221</name>
</gene>
<sequence>MSHIHDDVRDFHLKSHPAEEKLLSPFLSGFDVTWGRRRAGHNTELSVFFLRPERFMSEMFGFSQELMLVYSPYQQLEPRALQAAEQFLEDDPARGRVEKLTLILVSEASHPEEWIRNYLASNHESRIIVAINAGELRASAGNAWYVRNKIAEQLFARDLFDFRLPLEHDTYFFGRDDLLLDYRDAARRGENRGLFGLRKTGKTSFLFKLSRFLSADGSKSLYYDCKSPSVRQLHWHELLEKVGHDLGKALGQPFKTPADPRRYAEVFTNLLATARPDQRTLLVFDEIEYISPFATEDKHWHSEYISFWQTIWAAQSVHRRISVLLAGVNPSVVEIDRIGDTQNPLFGIVPYNFLTGLSADEVRRMLRVLGKRMGLVFDEDAARYMYLRYGGHPLLSRLAASYVHRHMVADKIIRPFNVTATNLASTEDQRDGDLSFYCRHVVSELRDFYPDEYTLLEWLSAGRAADYLEFASYPDYIRHLRAYGLVAAETGEAPRVTLSVVARYVALEEARRDGRKTILRLIPSKERGDWLERRKAAILEDLSELERVSEAASLPSLFGPNSIPESHRFAALTVVTNEADFEAFINCCHRCFVESVEAFGKHQRRSDYFWSDVRASYPSLHEAFHRVRVYRHQRMHIKLNPGVEEALQRFLKQDLEAREPAGVEDLWFLLQQATLDALFNALQIELSRLGR</sequence>
<dbReference type="EMBL" id="FLRC01000003">
    <property type="protein sequence ID" value="SBT23841.1"/>
    <property type="molecule type" value="Genomic_DNA"/>
</dbReference>
<evidence type="ECO:0000313" key="4">
    <source>
        <dbReference type="Proteomes" id="UP000078558"/>
    </source>
</evidence>
<dbReference type="OrthoDB" id="9811804at2"/>
<dbReference type="Gene3D" id="3.40.50.300">
    <property type="entry name" value="P-loop containing nucleotide triphosphate hydrolases"/>
    <property type="match status" value="1"/>
</dbReference>
<dbReference type="Proteomes" id="UP000078558">
    <property type="component" value="Chromosome I"/>
</dbReference>
<name>A0A1C3JX46_9BURK</name>